<feature type="compositionally biased region" description="Polar residues" evidence="1">
    <location>
        <begin position="518"/>
        <end position="537"/>
    </location>
</feature>
<feature type="transmembrane region" description="Helical" evidence="2">
    <location>
        <begin position="73"/>
        <end position="93"/>
    </location>
</feature>
<feature type="transmembrane region" description="Helical" evidence="2">
    <location>
        <begin position="161"/>
        <end position="180"/>
    </location>
</feature>
<evidence type="ECO:0000256" key="1">
    <source>
        <dbReference type="SAM" id="MobiDB-lite"/>
    </source>
</evidence>
<evidence type="ECO:0000313" key="4">
    <source>
        <dbReference type="Proteomes" id="UP001498398"/>
    </source>
</evidence>
<evidence type="ECO:0000313" key="3">
    <source>
        <dbReference type="EMBL" id="KAK7465439.1"/>
    </source>
</evidence>
<organism evidence="3 4">
    <name type="scientific">Marasmiellus scandens</name>
    <dbReference type="NCBI Taxonomy" id="2682957"/>
    <lineage>
        <taxon>Eukaryota</taxon>
        <taxon>Fungi</taxon>
        <taxon>Dikarya</taxon>
        <taxon>Basidiomycota</taxon>
        <taxon>Agaricomycotina</taxon>
        <taxon>Agaricomycetes</taxon>
        <taxon>Agaricomycetidae</taxon>
        <taxon>Agaricales</taxon>
        <taxon>Marasmiineae</taxon>
        <taxon>Omphalotaceae</taxon>
        <taxon>Marasmiellus</taxon>
    </lineage>
</organism>
<accession>A0ABR1JS67</accession>
<keyword evidence="4" id="KW-1185">Reference proteome</keyword>
<keyword evidence="2" id="KW-1133">Transmembrane helix</keyword>
<feature type="region of interest" description="Disordered" evidence="1">
    <location>
        <begin position="95"/>
        <end position="149"/>
    </location>
</feature>
<proteinExistence type="predicted"/>
<evidence type="ECO:0000256" key="2">
    <source>
        <dbReference type="SAM" id="Phobius"/>
    </source>
</evidence>
<feature type="compositionally biased region" description="Polar residues" evidence="1">
    <location>
        <begin position="477"/>
        <end position="495"/>
    </location>
</feature>
<dbReference type="Proteomes" id="UP001498398">
    <property type="component" value="Unassembled WGS sequence"/>
</dbReference>
<reference evidence="3 4" key="1">
    <citation type="submission" date="2024-01" db="EMBL/GenBank/DDBJ databases">
        <title>A draft genome for the cacao thread blight pathogen Marasmiellus scandens.</title>
        <authorList>
            <person name="Baruah I.K."/>
            <person name="Leung J."/>
            <person name="Bukari Y."/>
            <person name="Amoako-Attah I."/>
            <person name="Meinhardt L.W."/>
            <person name="Bailey B.A."/>
            <person name="Cohen S.P."/>
        </authorList>
    </citation>
    <scope>NUCLEOTIDE SEQUENCE [LARGE SCALE GENOMIC DNA]</scope>
    <source>
        <strain evidence="3 4">GH-19</strain>
    </source>
</reference>
<feature type="compositionally biased region" description="Acidic residues" evidence="1">
    <location>
        <begin position="436"/>
        <end position="465"/>
    </location>
</feature>
<feature type="compositionally biased region" description="Basic and acidic residues" evidence="1">
    <location>
        <begin position="305"/>
        <end position="319"/>
    </location>
</feature>
<comment type="caution">
    <text evidence="3">The sequence shown here is derived from an EMBL/GenBank/DDBJ whole genome shotgun (WGS) entry which is preliminary data.</text>
</comment>
<keyword evidence="2" id="KW-0812">Transmembrane</keyword>
<sequence>MENAIAAIAPFLKTAPALDVILPLASSLTLSSLWTVPAKSNHEISRSSDLRLELESATCVTSSSLSHGSFEKWGLLACVVVVALASAPVLLAARTSSGQRDEPPKHPNNDTNDNSARKDRDLDDEAEKDGQPSEGAPPPPPPDSSNGVADEKRPMWSFLRVFLLVFVLIGMIVGRFIRWFTRNRAPKRNTSVIHPTTDLIASPAFELVLPFSSAHFSAKSDFSNATKALVSALFIYGIIDFSSEKEERQHKTSPTWQTDFPAMVSTSEQIKDENITSVDDSVASLEDEEGTEKNGQTEEMVIGNKPEEVDGVNSDHEKDGRIELETLDSASEEESLESELDEISDASYEHIEELVPVNYDDGATTGQDAQVNAVVPTETTTDFDVQDNQLEFSGAQDYVGASPVFSVEGFWEQQQIDESSDDTFDEAEAVLAHEETEGDESPTTDISCDESCSDTEAPEELEEELQDPKATMHENDASSPNTPPTDITSETSSPKPLSRRQLAKLRVLQFEERLQAESEPTLTRETSRRSASPSLEISHSRLPLQPLSSNHPLGILSRRIERASQRTPSPVSPDLKVSAPKDVVDVSDPRDSEDSETQNVPEVPVTRAQAWGRVAGLLERKLQHD</sequence>
<feature type="region of interest" description="Disordered" evidence="1">
    <location>
        <begin position="410"/>
        <end position="605"/>
    </location>
</feature>
<protein>
    <submittedName>
        <fullName evidence="3">Uncharacterized protein</fullName>
    </submittedName>
</protein>
<feature type="region of interest" description="Disordered" evidence="1">
    <location>
        <begin position="267"/>
        <end position="319"/>
    </location>
</feature>
<dbReference type="EMBL" id="JBANRG010000006">
    <property type="protein sequence ID" value="KAK7465439.1"/>
    <property type="molecule type" value="Genomic_DNA"/>
</dbReference>
<feature type="compositionally biased region" description="Basic and acidic residues" evidence="1">
    <location>
        <begin position="582"/>
        <end position="592"/>
    </location>
</feature>
<feature type="compositionally biased region" description="Basic and acidic residues" evidence="1">
    <location>
        <begin position="466"/>
        <end position="476"/>
    </location>
</feature>
<name>A0ABR1JS67_9AGAR</name>
<gene>
    <name evidence="3" type="ORF">VKT23_005417</name>
</gene>
<feature type="compositionally biased region" description="Acidic residues" evidence="1">
    <location>
        <begin position="418"/>
        <end position="428"/>
    </location>
</feature>
<keyword evidence="2" id="KW-0472">Membrane</keyword>
<feature type="compositionally biased region" description="Basic and acidic residues" evidence="1">
    <location>
        <begin position="99"/>
        <end position="108"/>
    </location>
</feature>